<feature type="domain" description="Dinitrogenase iron-molybdenum cofactor N-terminal" evidence="4">
    <location>
        <begin position="8"/>
        <end position="95"/>
    </location>
</feature>
<dbReference type="Gene3D" id="1.10.150.590">
    <property type="entry name" value="Dinitrogenase iron-molybdenum cofactor, N-terminal"/>
    <property type="match status" value="1"/>
</dbReference>
<dbReference type="KEGG" id="aoa:dqs_1363"/>
<dbReference type="AlphaFoldDB" id="A1K4W0"/>
<evidence type="ECO:0000259" key="4">
    <source>
        <dbReference type="Pfam" id="PF16844"/>
    </source>
</evidence>
<evidence type="ECO:0000259" key="3">
    <source>
        <dbReference type="Pfam" id="PF02579"/>
    </source>
</evidence>
<evidence type="ECO:0000313" key="5">
    <source>
        <dbReference type="EMBL" id="CAL93865.1"/>
    </source>
</evidence>
<evidence type="ECO:0000256" key="1">
    <source>
        <dbReference type="ARBA" id="ARBA00010285"/>
    </source>
</evidence>
<evidence type="ECO:0000256" key="2">
    <source>
        <dbReference type="ARBA" id="ARBA00023231"/>
    </source>
</evidence>
<dbReference type="SUPFAM" id="SSF53146">
    <property type="entry name" value="Nitrogenase accessory factor-like"/>
    <property type="match status" value="1"/>
</dbReference>
<dbReference type="EMBL" id="AM406670">
    <property type="protein sequence ID" value="CAL93865.1"/>
    <property type="molecule type" value="Genomic_DNA"/>
</dbReference>
<proteinExistence type="inferred from homology"/>
<protein>
    <submittedName>
        <fullName evidence="5">NifY protein</fullName>
    </submittedName>
</protein>
<organism evidence="5 6">
    <name type="scientific">Azoarcus sp. (strain BH72)</name>
    <dbReference type="NCBI Taxonomy" id="418699"/>
    <lineage>
        <taxon>Bacteria</taxon>
        <taxon>Pseudomonadati</taxon>
        <taxon>Pseudomonadota</taxon>
        <taxon>Betaproteobacteria</taxon>
        <taxon>Rhodocyclales</taxon>
        <taxon>Zoogloeaceae</taxon>
        <taxon>Azoarcus</taxon>
    </lineage>
</organism>
<reference evidence="5 6" key="1">
    <citation type="journal article" date="2006" name="Nat. Biotechnol.">
        <title>Complete genome of the mutualistic, N2-fixing grass endophyte Azoarcus sp. strain BH72.</title>
        <authorList>
            <person name="Krause A."/>
            <person name="Ramakumar A."/>
            <person name="Bartels D."/>
            <person name="Battistoni F."/>
            <person name="Bekel T."/>
            <person name="Boch J."/>
            <person name="Boehm M."/>
            <person name="Friedrich F."/>
            <person name="Hurek T."/>
            <person name="Krause L."/>
            <person name="Linke B."/>
            <person name="McHardy A.C."/>
            <person name="Sarkar A."/>
            <person name="Schneiker S."/>
            <person name="Syed A.A."/>
            <person name="Thauer R."/>
            <person name="Vorhoelter F.-J."/>
            <person name="Weidner S."/>
            <person name="Puehler A."/>
            <person name="Reinhold-Hurek B."/>
            <person name="Kaiser O."/>
            <person name="Goesmann A."/>
        </authorList>
    </citation>
    <scope>NUCLEOTIDE SEQUENCE [LARGE SCALE GENOMIC DNA]</scope>
    <source>
        <strain evidence="5 6">BH72</strain>
    </source>
</reference>
<feature type="domain" description="Dinitrogenase iron-molybdenum cofactor biosynthesis" evidence="3">
    <location>
        <begin position="120"/>
        <end position="212"/>
    </location>
</feature>
<dbReference type="Pfam" id="PF02579">
    <property type="entry name" value="Nitro_FeMo-Co"/>
    <property type="match status" value="1"/>
</dbReference>
<dbReference type="InterPro" id="IPR034169">
    <property type="entry name" value="NifX-like"/>
</dbReference>
<accession>A1K4W0</accession>
<dbReference type="KEGG" id="azo:azo1248"/>
<dbReference type="InterPro" id="IPR003731">
    <property type="entry name" value="Di-Nase_FeMo-co_biosynth"/>
</dbReference>
<dbReference type="Proteomes" id="UP000002588">
    <property type="component" value="Chromosome"/>
</dbReference>
<dbReference type="Gene3D" id="3.30.420.130">
    <property type="entry name" value="Dinitrogenase iron-molybdenum cofactor biosynthesis domain"/>
    <property type="match status" value="1"/>
</dbReference>
<sequence length="247" mass="26451">MQQSQAPITRDAALRVALAARAMPGITLPQLIDVLQNRIGSDQIDVDELRTVTVTDLKTAFASADGEEDGEDIGIGLEAMKLAVRILWGDTEGEVLPEVLPYNDGDMPGSVRVALASDSGEALNGHFGSCVRYLVYQVSATDTRLVGIRDALEADFAEDKNGFRVQLISDCHVLYVVSVGGPAAAKVIKGGIYPIKRIQGGEAAEVLAEFQQMMTDSPPPWLAKILGVAAGQRLKNYNAELVEDQAE</sequence>
<name>A1K4W0_AZOSB</name>
<dbReference type="RefSeq" id="WP_011764981.1">
    <property type="nucleotide sequence ID" value="NC_008702.1"/>
</dbReference>
<dbReference type="InterPro" id="IPR031763">
    <property type="entry name" value="NafY_N"/>
</dbReference>
<dbReference type="eggNOG" id="COG1433">
    <property type="taxonomic scope" value="Bacteria"/>
</dbReference>
<comment type="similarity">
    <text evidence="1">Belongs to the NifX/NifY family.</text>
</comment>
<dbReference type="InterPro" id="IPR036105">
    <property type="entry name" value="DiNase_FeMo-co_biosyn_sf"/>
</dbReference>
<dbReference type="STRING" id="62928.azo1248"/>
<keyword evidence="2" id="KW-0535">Nitrogen fixation</keyword>
<gene>
    <name evidence="5" type="primary">nifY2</name>
    <name evidence="5" type="ordered locus">azo1248</name>
</gene>
<dbReference type="CDD" id="cd00853">
    <property type="entry name" value="NifX"/>
    <property type="match status" value="1"/>
</dbReference>
<dbReference type="Pfam" id="PF16844">
    <property type="entry name" value="DIMCO_N"/>
    <property type="match status" value="1"/>
</dbReference>
<dbReference type="HOGENOM" id="CLU_1128640_0_0_4"/>
<keyword evidence="6" id="KW-1185">Reference proteome</keyword>
<evidence type="ECO:0000313" key="6">
    <source>
        <dbReference type="Proteomes" id="UP000002588"/>
    </source>
</evidence>
<dbReference type="InterPro" id="IPR038127">
    <property type="entry name" value="NafY_N_sf"/>
</dbReference>
<dbReference type="OrthoDB" id="9797941at2"/>